<sequence>MKGWTAPPAIELPPRYYLDNFYALLEFVEAKYGQLLLASEREFLARFEALSEEARCLFLRLANRKGQCFRLSKLSYPEIGDLQPPLQELLQGGFCLRFCPEHRAELPLVVAVFTRQELCQLWKLLCPGVRGLSALKKEALADRLLQEVDHDELCQAIAASDTVVLQCYLQEYELLKFLFFGHLGGEMSEFVIRDLGLVQYESLALEKLVAKFSSRQEVDDKFWISSVYQQFRELREAPVAEVLYSWYGQQAHRGSQLGAEARPTFDRLTLKLARLLERQQQPHWALEVYRHSPQPPSRERQVRLLHKAGEQQQALELCHQMSTHPLNAEEAIFAQDYCQKLERKKAVRSTTQHLKEADTVHIPREYRYAVEKGVIRHFSEQGYEALFSENYLFQSLFGLLYWDIIFDQDVPVYHSPLQRFPSDLYLPQFLDRRQAQLQARSQVLSTSKRLLKQVRTTYDSKWGLGNPLVGWHENTLPLLEAACRRIPAAALHQVLLAMARNLKEYGRGFPDLFLWTKKEYRFVEVKSPTDALSPQQLYWLRFFKEAGIRAEVLRVAWV</sequence>
<keyword evidence="8" id="KW-0378">Hydrolase</keyword>
<dbReference type="STRING" id="1279009.ADICEAN_01162"/>
<dbReference type="Gene3D" id="3.40.1350.10">
    <property type="match status" value="1"/>
</dbReference>
<keyword evidence="10" id="KW-0464">Manganese</keyword>
<evidence type="ECO:0000256" key="4">
    <source>
        <dbReference type="ARBA" id="ARBA00005533"/>
    </source>
</evidence>
<dbReference type="InterPro" id="IPR014883">
    <property type="entry name" value="VRR_NUC"/>
</dbReference>
<proteinExistence type="inferred from homology"/>
<comment type="cofactor">
    <cofactor evidence="2">
        <name>Mn(2+)</name>
        <dbReference type="ChEBI" id="CHEBI:29035"/>
    </cofactor>
</comment>
<evidence type="ECO:0000256" key="6">
    <source>
        <dbReference type="ARBA" id="ARBA00022722"/>
    </source>
</evidence>
<dbReference type="GO" id="GO:0036297">
    <property type="term" value="P:interstrand cross-link repair"/>
    <property type="evidence" value="ECO:0007669"/>
    <property type="project" value="InterPro"/>
</dbReference>
<dbReference type="GO" id="GO:0004528">
    <property type="term" value="F:phosphodiesterase I activity"/>
    <property type="evidence" value="ECO:0007669"/>
    <property type="project" value="UniProtKB-EC"/>
</dbReference>
<dbReference type="RefSeq" id="WP_009194562.1">
    <property type="nucleotide sequence ID" value="NZ_AODQ01000019.1"/>
</dbReference>
<accession>M7N511</accession>
<evidence type="ECO:0000313" key="12">
    <source>
        <dbReference type="EMBL" id="EMR03728.1"/>
    </source>
</evidence>
<dbReference type="EC" id="3.1.4.1" evidence="5"/>
<evidence type="ECO:0000256" key="8">
    <source>
        <dbReference type="ARBA" id="ARBA00022801"/>
    </source>
</evidence>
<comment type="caution">
    <text evidence="12">The sequence shown here is derived from an EMBL/GenBank/DDBJ whole genome shotgun (WGS) entry which is preliminary data.</text>
</comment>
<organism evidence="12 13">
    <name type="scientific">Cesiribacter andamanensis AMV16</name>
    <dbReference type="NCBI Taxonomy" id="1279009"/>
    <lineage>
        <taxon>Bacteria</taxon>
        <taxon>Pseudomonadati</taxon>
        <taxon>Bacteroidota</taxon>
        <taxon>Cytophagia</taxon>
        <taxon>Cytophagales</taxon>
        <taxon>Cesiribacteraceae</taxon>
        <taxon>Cesiribacter</taxon>
    </lineage>
</organism>
<comment type="cofactor">
    <cofactor evidence="3">
        <name>Mg(2+)</name>
        <dbReference type="ChEBI" id="CHEBI:18420"/>
    </cofactor>
</comment>
<evidence type="ECO:0000313" key="13">
    <source>
        <dbReference type="Proteomes" id="UP000011910"/>
    </source>
</evidence>
<keyword evidence="6" id="KW-0540">Nuclease</keyword>
<name>M7N511_9BACT</name>
<dbReference type="PANTHER" id="PTHR15749">
    <property type="entry name" value="FANCONI-ASSOCIATED NUCLEASE 1"/>
    <property type="match status" value="1"/>
</dbReference>
<dbReference type="Proteomes" id="UP000011910">
    <property type="component" value="Unassembled WGS sequence"/>
</dbReference>
<evidence type="ECO:0000256" key="1">
    <source>
        <dbReference type="ARBA" id="ARBA00000983"/>
    </source>
</evidence>
<protein>
    <recommendedName>
        <fullName evidence="5">phosphodiesterase I</fullName>
        <ecNumber evidence="5">3.1.4.1</ecNumber>
    </recommendedName>
</protein>
<feature type="domain" description="VRR-NUC" evidence="11">
    <location>
        <begin position="445"/>
        <end position="557"/>
    </location>
</feature>
<dbReference type="EMBL" id="AODQ01000019">
    <property type="protein sequence ID" value="EMR03728.1"/>
    <property type="molecule type" value="Genomic_DNA"/>
</dbReference>
<dbReference type="InterPro" id="IPR049125">
    <property type="entry name" value="FAN1-like_WH"/>
</dbReference>
<evidence type="ECO:0000256" key="7">
    <source>
        <dbReference type="ARBA" id="ARBA00022723"/>
    </source>
</evidence>
<evidence type="ECO:0000256" key="9">
    <source>
        <dbReference type="ARBA" id="ARBA00022842"/>
    </source>
</evidence>
<dbReference type="eggNOG" id="COG2176">
    <property type="taxonomic scope" value="Bacteria"/>
</dbReference>
<keyword evidence="13" id="KW-1185">Reference proteome</keyword>
<evidence type="ECO:0000256" key="10">
    <source>
        <dbReference type="ARBA" id="ARBA00023211"/>
    </source>
</evidence>
<dbReference type="PANTHER" id="PTHR15749:SF4">
    <property type="entry name" value="FANCONI-ASSOCIATED NUCLEASE 1"/>
    <property type="match status" value="1"/>
</dbReference>
<dbReference type="SMART" id="SM00990">
    <property type="entry name" value="VRR_NUC"/>
    <property type="match status" value="1"/>
</dbReference>
<evidence type="ECO:0000259" key="11">
    <source>
        <dbReference type="SMART" id="SM00990"/>
    </source>
</evidence>
<dbReference type="OrthoDB" id="9803913at2"/>
<evidence type="ECO:0000256" key="3">
    <source>
        <dbReference type="ARBA" id="ARBA00001946"/>
    </source>
</evidence>
<comment type="similarity">
    <text evidence="4">Belongs to the FAN1 family.</text>
</comment>
<keyword evidence="7" id="KW-0479">Metal-binding</keyword>
<dbReference type="InterPro" id="IPR011856">
    <property type="entry name" value="tRNA_endonuc-like_dom_sf"/>
</dbReference>
<evidence type="ECO:0000256" key="2">
    <source>
        <dbReference type="ARBA" id="ARBA00001936"/>
    </source>
</evidence>
<reference evidence="12 13" key="1">
    <citation type="journal article" date="2013" name="Genome Announc.">
        <title>Draft Genome Sequence of Cesiribacter andamanensis Strain AMV16T, Isolated from a Soil Sample from a Mud Volcano in the Andaman Islands, India.</title>
        <authorList>
            <person name="Shivaji S."/>
            <person name="Ara S."/>
            <person name="Begum Z."/>
            <person name="Srinivas T.N."/>
            <person name="Singh A."/>
            <person name="Kumar Pinnaka A."/>
        </authorList>
    </citation>
    <scope>NUCLEOTIDE SEQUENCE [LARGE SCALE GENOMIC DNA]</scope>
    <source>
        <strain evidence="12 13">AMV16</strain>
    </source>
</reference>
<dbReference type="Pfam" id="PF08774">
    <property type="entry name" value="VRR_NUC"/>
    <property type="match status" value="1"/>
</dbReference>
<dbReference type="AlphaFoldDB" id="M7N511"/>
<dbReference type="InterPro" id="IPR033315">
    <property type="entry name" value="Fan1-like"/>
</dbReference>
<dbReference type="GO" id="GO:0003676">
    <property type="term" value="F:nucleic acid binding"/>
    <property type="evidence" value="ECO:0007669"/>
    <property type="project" value="InterPro"/>
</dbReference>
<gene>
    <name evidence="12" type="ORF">ADICEAN_01162</name>
</gene>
<keyword evidence="9" id="KW-0460">Magnesium</keyword>
<evidence type="ECO:0000256" key="5">
    <source>
        <dbReference type="ARBA" id="ARBA00012029"/>
    </source>
</evidence>
<comment type="catalytic activity">
    <reaction evidence="1">
        <text>Hydrolytically removes 5'-nucleotides successively from the 3'-hydroxy termini of 3'-hydroxy-terminated oligonucleotides.</text>
        <dbReference type="EC" id="3.1.4.1"/>
    </reaction>
</comment>
<dbReference type="GO" id="GO:0046872">
    <property type="term" value="F:metal ion binding"/>
    <property type="evidence" value="ECO:0007669"/>
    <property type="project" value="UniProtKB-KW"/>
</dbReference>
<dbReference type="Pfam" id="PF21315">
    <property type="entry name" value="FAN1_HTH"/>
    <property type="match status" value="1"/>
</dbReference>